<name>A0A1G2QNK2_9BACT</name>
<evidence type="ECO:0000313" key="3">
    <source>
        <dbReference type="EMBL" id="OHA62195.1"/>
    </source>
</evidence>
<feature type="domain" description="TRASH" evidence="2">
    <location>
        <begin position="7"/>
        <end position="39"/>
    </location>
</feature>
<reference evidence="3 4" key="1">
    <citation type="journal article" date="2016" name="Nat. Commun.">
        <title>Thousands of microbial genomes shed light on interconnected biogeochemical processes in an aquifer system.</title>
        <authorList>
            <person name="Anantharaman K."/>
            <person name="Brown C.T."/>
            <person name="Hug L.A."/>
            <person name="Sharon I."/>
            <person name="Castelle C.J."/>
            <person name="Probst A.J."/>
            <person name="Thomas B.C."/>
            <person name="Singh A."/>
            <person name="Wilkins M.J."/>
            <person name="Karaoz U."/>
            <person name="Brodie E.L."/>
            <person name="Williams K.H."/>
            <person name="Hubbard S.S."/>
            <person name="Banfield J.F."/>
        </authorList>
    </citation>
    <scope>NUCLEOTIDE SEQUENCE [LARGE SCALE GENOMIC DNA]</scope>
</reference>
<sequence length="168" mass="19799">MPINKKCEICSRVFHPKPANVKKGWGRFCSAKCQYQSFNNGVFKKCSVCNKEVYLTPSRFENSKSGKFFCDKSCQTKWRNQEFSGDKSKLWKNGRSTYRDVMLKSSANRKCRVCGEEDFRVLAVHHVDQNRKNYRLENLVWLCHNCHHLVHSDRMERLSLNEILEVAR</sequence>
<dbReference type="InterPro" id="IPR011017">
    <property type="entry name" value="TRASH_dom"/>
</dbReference>
<feature type="domain" description="HNH nuclease" evidence="1">
    <location>
        <begin position="98"/>
        <end position="148"/>
    </location>
</feature>
<dbReference type="EMBL" id="MHTM01000019">
    <property type="protein sequence ID" value="OHA62195.1"/>
    <property type="molecule type" value="Genomic_DNA"/>
</dbReference>
<accession>A0A1G2QNK2</accession>
<dbReference type="Proteomes" id="UP000177140">
    <property type="component" value="Unassembled WGS sequence"/>
</dbReference>
<evidence type="ECO:0000313" key="4">
    <source>
        <dbReference type="Proteomes" id="UP000177140"/>
    </source>
</evidence>
<dbReference type="CDD" id="cd00085">
    <property type="entry name" value="HNHc"/>
    <property type="match status" value="1"/>
</dbReference>
<gene>
    <name evidence="3" type="ORF">A2556_01040</name>
</gene>
<comment type="caution">
    <text evidence="3">The sequence shown here is derived from an EMBL/GenBank/DDBJ whole genome shotgun (WGS) entry which is preliminary data.</text>
</comment>
<feature type="domain" description="TRASH" evidence="2">
    <location>
        <begin position="46"/>
        <end position="82"/>
    </location>
</feature>
<dbReference type="GO" id="GO:0004519">
    <property type="term" value="F:endonuclease activity"/>
    <property type="evidence" value="ECO:0007669"/>
    <property type="project" value="InterPro"/>
</dbReference>
<dbReference type="InterPro" id="IPR002711">
    <property type="entry name" value="HNH"/>
</dbReference>
<evidence type="ECO:0000259" key="1">
    <source>
        <dbReference type="SMART" id="SM00507"/>
    </source>
</evidence>
<dbReference type="AlphaFoldDB" id="A0A1G2QNK2"/>
<dbReference type="GO" id="GO:0003676">
    <property type="term" value="F:nucleic acid binding"/>
    <property type="evidence" value="ECO:0007669"/>
    <property type="project" value="InterPro"/>
</dbReference>
<protein>
    <recommendedName>
        <fullName evidence="5">HNH nuclease domain-containing protein</fullName>
    </recommendedName>
</protein>
<proteinExistence type="predicted"/>
<evidence type="ECO:0000259" key="2">
    <source>
        <dbReference type="SMART" id="SM00746"/>
    </source>
</evidence>
<dbReference type="Pfam" id="PF01844">
    <property type="entry name" value="HNH"/>
    <property type="match status" value="1"/>
</dbReference>
<evidence type="ECO:0008006" key="5">
    <source>
        <dbReference type="Google" id="ProtNLM"/>
    </source>
</evidence>
<dbReference type="SMART" id="SM00507">
    <property type="entry name" value="HNHc"/>
    <property type="match status" value="1"/>
</dbReference>
<organism evidence="3 4">
    <name type="scientific">Candidatus Vogelbacteria bacterium RIFOXYD2_FULL_44_9</name>
    <dbReference type="NCBI Taxonomy" id="1802441"/>
    <lineage>
        <taxon>Bacteria</taxon>
        <taxon>Candidatus Vogeliibacteriota</taxon>
    </lineage>
</organism>
<dbReference type="GO" id="GO:0008270">
    <property type="term" value="F:zinc ion binding"/>
    <property type="evidence" value="ECO:0007669"/>
    <property type="project" value="InterPro"/>
</dbReference>
<dbReference type="SMART" id="SM00746">
    <property type="entry name" value="TRASH"/>
    <property type="match status" value="2"/>
</dbReference>
<dbReference type="InterPro" id="IPR003615">
    <property type="entry name" value="HNH_nuc"/>
</dbReference>